<comment type="caution">
    <text evidence="2">The sequence shown here is derived from an EMBL/GenBank/DDBJ whole genome shotgun (WGS) entry which is preliminary data.</text>
</comment>
<protein>
    <submittedName>
        <fullName evidence="2">Uncharacterized protein</fullName>
    </submittedName>
</protein>
<keyword evidence="3" id="KW-1185">Reference proteome</keyword>
<gene>
    <name evidence="2" type="ORF">PCOR1329_LOCUS9097</name>
</gene>
<proteinExistence type="predicted"/>
<reference evidence="2" key="1">
    <citation type="submission" date="2023-10" db="EMBL/GenBank/DDBJ databases">
        <authorList>
            <person name="Chen Y."/>
            <person name="Shah S."/>
            <person name="Dougan E. K."/>
            <person name="Thang M."/>
            <person name="Chan C."/>
        </authorList>
    </citation>
    <scope>NUCLEOTIDE SEQUENCE [LARGE SCALE GENOMIC DNA]</scope>
</reference>
<feature type="compositionally biased region" description="Acidic residues" evidence="1">
    <location>
        <begin position="33"/>
        <end position="47"/>
    </location>
</feature>
<evidence type="ECO:0000313" key="3">
    <source>
        <dbReference type="Proteomes" id="UP001189429"/>
    </source>
</evidence>
<name>A0ABN9Q5V2_9DINO</name>
<evidence type="ECO:0000313" key="2">
    <source>
        <dbReference type="EMBL" id="CAK0801137.1"/>
    </source>
</evidence>
<dbReference type="EMBL" id="CAUYUJ010002516">
    <property type="protein sequence ID" value="CAK0801137.1"/>
    <property type="molecule type" value="Genomic_DNA"/>
</dbReference>
<evidence type="ECO:0000256" key="1">
    <source>
        <dbReference type="SAM" id="MobiDB-lite"/>
    </source>
</evidence>
<feature type="region of interest" description="Disordered" evidence="1">
    <location>
        <begin position="205"/>
        <end position="251"/>
    </location>
</feature>
<feature type="compositionally biased region" description="Low complexity" evidence="1">
    <location>
        <begin position="242"/>
        <end position="251"/>
    </location>
</feature>
<accession>A0ABN9Q5V2</accession>
<dbReference type="Proteomes" id="UP001189429">
    <property type="component" value="Unassembled WGS sequence"/>
</dbReference>
<feature type="compositionally biased region" description="Polar residues" evidence="1">
    <location>
        <begin position="205"/>
        <end position="229"/>
    </location>
</feature>
<feature type="region of interest" description="Disordered" evidence="1">
    <location>
        <begin position="33"/>
        <end position="74"/>
    </location>
</feature>
<sequence>MITWTHRRLGSRVTGHETLDLEPWSFAVSSLEAVEEEGDAEMQEAEDPGGPVDDAGEEEGARAGEVDTGTAAEPPLEVDARVRGLVQEVHVNLGHPRVPLFLRILRAAHAKKEILDYVKSEFVCPDCAAHPRPASRRQVATPHTFQFNRVVGVDTFFVSFEGRSIAFLNCIDHGTNYQVVARYEGGRPGRGLALSHVGFDTSAHPSSLSATAGPSSKGNSPWAWNNTGCTNTSRAPRRRGRTAAASGTGVG</sequence>
<organism evidence="2 3">
    <name type="scientific">Prorocentrum cordatum</name>
    <dbReference type="NCBI Taxonomy" id="2364126"/>
    <lineage>
        <taxon>Eukaryota</taxon>
        <taxon>Sar</taxon>
        <taxon>Alveolata</taxon>
        <taxon>Dinophyceae</taxon>
        <taxon>Prorocentrales</taxon>
        <taxon>Prorocentraceae</taxon>
        <taxon>Prorocentrum</taxon>
    </lineage>
</organism>